<keyword evidence="1" id="KW-0472">Membrane</keyword>
<keyword evidence="1" id="KW-1133">Transmembrane helix</keyword>
<dbReference type="HOGENOM" id="CLU_187796_0_0_6"/>
<feature type="transmembrane region" description="Helical" evidence="1">
    <location>
        <begin position="56"/>
        <end position="75"/>
    </location>
</feature>
<dbReference type="InterPro" id="IPR019698">
    <property type="entry name" value="DUF2583"/>
</dbReference>
<evidence type="ECO:0000256" key="1">
    <source>
        <dbReference type="SAM" id="Phobius"/>
    </source>
</evidence>
<organism evidence="2 3">
    <name type="scientific">Sodalis praecaptivus</name>
    <dbReference type="NCBI Taxonomy" id="1239307"/>
    <lineage>
        <taxon>Bacteria</taxon>
        <taxon>Pseudomonadati</taxon>
        <taxon>Pseudomonadota</taxon>
        <taxon>Gammaproteobacteria</taxon>
        <taxon>Enterobacterales</taxon>
        <taxon>Bruguierivoracaceae</taxon>
        <taxon>Sodalis</taxon>
    </lineage>
</organism>
<dbReference type="KEGG" id="sod:Sant_2117"/>
<name>W0HY78_9GAMM</name>
<dbReference type="NCBIfam" id="NF007968">
    <property type="entry name" value="PRK10692.1"/>
    <property type="match status" value="1"/>
</dbReference>
<proteinExistence type="predicted"/>
<evidence type="ECO:0000313" key="2">
    <source>
        <dbReference type="EMBL" id="AHF77165.1"/>
    </source>
</evidence>
<sequence>MTPSRASVRTIRRCNMRRKSAMLVGNSLMGAGMILMVASIAVSVLNQLPQIHMPNLMASGGIMGIFVGALLWLAGARMGGHEEISDRYWWHRRFDARCQKNHNARYH</sequence>
<reference evidence="2 3" key="1">
    <citation type="journal article" date="2014" name="Genome Biol. Evol.">
        <title>Genome degeneration and adaptation in a nascent stage of symbiosis.</title>
        <authorList>
            <person name="Oakeson K.F."/>
            <person name="Gil R."/>
            <person name="Clayton A.L."/>
            <person name="Dunn D.M."/>
            <person name="von Niederhausern A.C."/>
            <person name="Hamil C."/>
            <person name="Aoyagi A."/>
            <person name="Duval B."/>
            <person name="Baca A."/>
            <person name="Silva F.J."/>
            <person name="Vallier A."/>
            <person name="Jackson D.G."/>
            <person name="Latorre A."/>
            <person name="Weiss R.B."/>
            <person name="Heddi A."/>
            <person name="Moya A."/>
            <person name="Dale C."/>
        </authorList>
    </citation>
    <scope>NUCLEOTIDE SEQUENCE [LARGE SCALE GENOMIC DNA]</scope>
    <source>
        <strain evidence="2 3">HS1</strain>
    </source>
</reference>
<accession>W0HY78</accession>
<feature type="transmembrane region" description="Helical" evidence="1">
    <location>
        <begin position="21"/>
        <end position="44"/>
    </location>
</feature>
<protein>
    <submittedName>
        <fullName evidence="2">Putative exported protein</fullName>
    </submittedName>
</protein>
<dbReference type="Proteomes" id="UP000019028">
    <property type="component" value="Chromosome"/>
</dbReference>
<evidence type="ECO:0000313" key="3">
    <source>
        <dbReference type="Proteomes" id="UP000019028"/>
    </source>
</evidence>
<dbReference type="Pfam" id="PF10762">
    <property type="entry name" value="DUF2583"/>
    <property type="match status" value="1"/>
</dbReference>
<keyword evidence="3" id="KW-1185">Reference proteome</keyword>
<keyword evidence="1" id="KW-0812">Transmembrane</keyword>
<dbReference type="PATRIC" id="fig|1239307.3.peg.2342"/>
<dbReference type="EMBL" id="CP006569">
    <property type="protein sequence ID" value="AHF77165.1"/>
    <property type="molecule type" value="Genomic_DNA"/>
</dbReference>
<dbReference type="AlphaFoldDB" id="W0HY78"/>
<gene>
    <name evidence="2" type="primary">ychH</name>
    <name evidence="2" type="ORF">Sant_2117</name>
</gene>